<proteinExistence type="inferred from homology"/>
<evidence type="ECO:0000259" key="10">
    <source>
        <dbReference type="Pfam" id="PF00768"/>
    </source>
</evidence>
<keyword evidence="13" id="KW-1185">Reference proteome</keyword>
<dbReference type="PRINTS" id="PR00725">
    <property type="entry name" value="DADACBPTASE1"/>
</dbReference>
<dbReference type="EMBL" id="QVLV01000013">
    <property type="protein sequence ID" value="RGE57874.1"/>
    <property type="molecule type" value="Genomic_DNA"/>
</dbReference>
<protein>
    <submittedName>
        <fullName evidence="11">D-alanyl-D-alanine carboxypeptidase</fullName>
    </submittedName>
</protein>
<evidence type="ECO:0000256" key="7">
    <source>
        <dbReference type="PIRSR" id="PIRSR618044-1"/>
    </source>
</evidence>
<dbReference type="EMBL" id="QVLU01000029">
    <property type="protein sequence ID" value="RGE66467.1"/>
    <property type="molecule type" value="Genomic_DNA"/>
</dbReference>
<dbReference type="Gene3D" id="3.40.710.10">
    <property type="entry name" value="DD-peptidase/beta-lactamase superfamily"/>
    <property type="match status" value="1"/>
</dbReference>
<keyword evidence="11" id="KW-0645">Protease</keyword>
<dbReference type="Proteomes" id="UP000261166">
    <property type="component" value="Unassembled WGS sequence"/>
</dbReference>
<evidence type="ECO:0000256" key="2">
    <source>
        <dbReference type="ARBA" id="ARBA00022729"/>
    </source>
</evidence>
<dbReference type="AlphaFoldDB" id="A0A3E3I0R3"/>
<dbReference type="InterPro" id="IPR012338">
    <property type="entry name" value="Beta-lactam/transpept-like"/>
</dbReference>
<keyword evidence="11" id="KW-0121">Carboxypeptidase</keyword>
<dbReference type="InterPro" id="IPR018044">
    <property type="entry name" value="Peptidase_S11"/>
</dbReference>
<feature type="domain" description="Peptidase S11 D-alanyl-D-alanine carboxypeptidase A N-terminal" evidence="10">
    <location>
        <begin position="91"/>
        <end position="325"/>
    </location>
</feature>
<feature type="active site" description="Acyl-ester intermediate" evidence="7">
    <location>
        <position position="122"/>
    </location>
</feature>
<keyword evidence="6" id="KW-0961">Cell wall biogenesis/degradation</keyword>
<keyword evidence="5" id="KW-0573">Peptidoglycan synthesis</keyword>
<dbReference type="Pfam" id="PF00768">
    <property type="entry name" value="Peptidase_S11"/>
    <property type="match status" value="1"/>
</dbReference>
<dbReference type="PANTHER" id="PTHR21581">
    <property type="entry name" value="D-ALANYL-D-ALANINE CARBOXYPEPTIDASE"/>
    <property type="match status" value="1"/>
</dbReference>
<comment type="caution">
    <text evidence="11">The sequence shown here is derived from an EMBL/GenBank/DDBJ whole genome shotgun (WGS) entry which is preliminary data.</text>
</comment>
<dbReference type="GO" id="GO:0009002">
    <property type="term" value="F:serine-type D-Ala-D-Ala carboxypeptidase activity"/>
    <property type="evidence" value="ECO:0007669"/>
    <property type="project" value="InterPro"/>
</dbReference>
<feature type="active site" evidence="7">
    <location>
        <position position="179"/>
    </location>
</feature>
<evidence type="ECO:0000313" key="14">
    <source>
        <dbReference type="Proteomes" id="UP000261166"/>
    </source>
</evidence>
<dbReference type="GO" id="GO:0006508">
    <property type="term" value="P:proteolysis"/>
    <property type="evidence" value="ECO:0007669"/>
    <property type="project" value="InterPro"/>
</dbReference>
<evidence type="ECO:0000256" key="8">
    <source>
        <dbReference type="PIRSR" id="PIRSR618044-2"/>
    </source>
</evidence>
<keyword evidence="4" id="KW-0133">Cell shape</keyword>
<sequence length="343" mass="36776">MTEGIWNGVKCTSNLKKKFLARAACVCLLFSVSAGTLGGCGNKEIPFAYNPNYEVSSYRVVNEVSSVVASSFAENLCVVNSDVGTDNQAVDMTEATSAGLFDLNSNKVMYAKNIHERLQPASLTKIMTALVALKYGNPDDLITVTDEAAITESGAVLCGLKTGDQLTLNQALHALLIHSANDAAAAIAVHIGGSLDGFAELMNQEALAIGATNSHFVNPHGLTEDNHYVTAYDLYLIFNEALKNDLINEIIHMTSYETVFMDKDGKSKTFSFTTTNQYLKGTYKAPEQVTVIGGKTGTTSAAGNCLILLSKDTSGNPYISVILHSSDRAVLYTEMTELLNVIN</sequence>
<comment type="similarity">
    <text evidence="1 9">Belongs to the peptidase S11 family.</text>
</comment>
<gene>
    <name evidence="12" type="ORF">DWY69_24205</name>
    <name evidence="11" type="ORF">DXC51_17840</name>
</gene>
<keyword evidence="2" id="KW-0732">Signal</keyword>
<evidence type="ECO:0000256" key="9">
    <source>
        <dbReference type="RuleBase" id="RU004016"/>
    </source>
</evidence>
<evidence type="ECO:0000256" key="1">
    <source>
        <dbReference type="ARBA" id="ARBA00007164"/>
    </source>
</evidence>
<evidence type="ECO:0000313" key="11">
    <source>
        <dbReference type="EMBL" id="RGE57874.1"/>
    </source>
</evidence>
<dbReference type="Proteomes" id="UP000260812">
    <property type="component" value="Unassembled WGS sequence"/>
</dbReference>
<evidence type="ECO:0000256" key="5">
    <source>
        <dbReference type="ARBA" id="ARBA00022984"/>
    </source>
</evidence>
<name>A0A3E3I0R3_9FIRM</name>
<dbReference type="OrthoDB" id="9791132at2"/>
<evidence type="ECO:0000256" key="4">
    <source>
        <dbReference type="ARBA" id="ARBA00022960"/>
    </source>
</evidence>
<reference evidence="11 14" key="1">
    <citation type="submission" date="2018-08" db="EMBL/GenBank/DDBJ databases">
        <title>A genome reference for cultivated species of the human gut microbiota.</title>
        <authorList>
            <person name="Zou Y."/>
            <person name="Xue W."/>
            <person name="Luo G."/>
        </authorList>
    </citation>
    <scope>NUCLEOTIDE SEQUENCE [LARGE SCALE GENOMIC DNA]</scope>
    <source>
        <strain evidence="12 14">AF26-4BH</strain>
        <strain evidence="11">TF05-5AC</strain>
    </source>
</reference>
<accession>A0A3E3I0R3</accession>
<feature type="binding site" evidence="8">
    <location>
        <position position="295"/>
    </location>
    <ligand>
        <name>substrate</name>
    </ligand>
</feature>
<feature type="active site" evidence="7">
    <location>
        <position position="125"/>
    </location>
</feature>
<evidence type="ECO:0000256" key="3">
    <source>
        <dbReference type="ARBA" id="ARBA00022801"/>
    </source>
</evidence>
<dbReference type="SUPFAM" id="SSF56601">
    <property type="entry name" value="beta-lactamase/transpeptidase-like"/>
    <property type="match status" value="1"/>
</dbReference>
<evidence type="ECO:0000256" key="6">
    <source>
        <dbReference type="ARBA" id="ARBA00023316"/>
    </source>
</evidence>
<evidence type="ECO:0000313" key="12">
    <source>
        <dbReference type="EMBL" id="RGE66467.1"/>
    </source>
</evidence>
<keyword evidence="3" id="KW-0378">Hydrolase</keyword>
<dbReference type="PANTHER" id="PTHR21581:SF6">
    <property type="entry name" value="TRAFFICKING PROTEIN PARTICLE COMPLEX SUBUNIT 12"/>
    <property type="match status" value="1"/>
</dbReference>
<organism evidence="11 13">
    <name type="scientific">Eisenbergiella massiliensis</name>
    <dbReference type="NCBI Taxonomy" id="1720294"/>
    <lineage>
        <taxon>Bacteria</taxon>
        <taxon>Bacillati</taxon>
        <taxon>Bacillota</taxon>
        <taxon>Clostridia</taxon>
        <taxon>Lachnospirales</taxon>
        <taxon>Lachnospiraceae</taxon>
        <taxon>Eisenbergiella</taxon>
    </lineage>
</organism>
<dbReference type="InterPro" id="IPR001967">
    <property type="entry name" value="Peptidase_S11_N"/>
</dbReference>
<dbReference type="GO" id="GO:0009252">
    <property type="term" value="P:peptidoglycan biosynthetic process"/>
    <property type="evidence" value="ECO:0007669"/>
    <property type="project" value="UniProtKB-KW"/>
</dbReference>
<evidence type="ECO:0000313" key="13">
    <source>
        <dbReference type="Proteomes" id="UP000260812"/>
    </source>
</evidence>
<dbReference type="GO" id="GO:0071555">
    <property type="term" value="P:cell wall organization"/>
    <property type="evidence" value="ECO:0007669"/>
    <property type="project" value="UniProtKB-KW"/>
</dbReference>
<dbReference type="GO" id="GO:0008360">
    <property type="term" value="P:regulation of cell shape"/>
    <property type="evidence" value="ECO:0007669"/>
    <property type="project" value="UniProtKB-KW"/>
</dbReference>